<accession>A0A7W7U4P9</accession>
<name>A0A7W7U4P9_9ACTN</name>
<dbReference type="EMBL" id="JACHJY010000007">
    <property type="protein sequence ID" value="MBB4984117.1"/>
    <property type="molecule type" value="Genomic_DNA"/>
</dbReference>
<dbReference type="GO" id="GO:0003677">
    <property type="term" value="F:DNA binding"/>
    <property type="evidence" value="ECO:0007669"/>
    <property type="project" value="InterPro"/>
</dbReference>
<dbReference type="RefSeq" id="WP_184931766.1">
    <property type="nucleotide sequence ID" value="NZ_JACHJY010000007.1"/>
</dbReference>
<protein>
    <submittedName>
        <fullName evidence="1">Transcriptional regulator with XRE-family HTH domain</fullName>
    </submittedName>
</protein>
<dbReference type="CDD" id="cd00093">
    <property type="entry name" value="HTH_XRE"/>
    <property type="match status" value="1"/>
</dbReference>
<comment type="caution">
    <text evidence="1">The sequence shown here is derived from an EMBL/GenBank/DDBJ whole genome shotgun (WGS) entry which is preliminary data.</text>
</comment>
<dbReference type="InterPro" id="IPR001387">
    <property type="entry name" value="Cro/C1-type_HTH"/>
</dbReference>
<organism evidence="1 2">
    <name type="scientific">Streptomyces nymphaeiformis</name>
    <dbReference type="NCBI Taxonomy" id="2663842"/>
    <lineage>
        <taxon>Bacteria</taxon>
        <taxon>Bacillati</taxon>
        <taxon>Actinomycetota</taxon>
        <taxon>Actinomycetes</taxon>
        <taxon>Kitasatosporales</taxon>
        <taxon>Streptomycetaceae</taxon>
        <taxon>Streptomyces</taxon>
    </lineage>
</organism>
<dbReference type="Proteomes" id="UP000582643">
    <property type="component" value="Unassembled WGS sequence"/>
</dbReference>
<dbReference type="AlphaFoldDB" id="A0A7W7U4P9"/>
<dbReference type="Gene3D" id="1.10.260.40">
    <property type="entry name" value="lambda repressor-like DNA-binding domains"/>
    <property type="match status" value="1"/>
</dbReference>
<dbReference type="InterPro" id="IPR010982">
    <property type="entry name" value="Lambda_DNA-bd_dom_sf"/>
</dbReference>
<evidence type="ECO:0000313" key="1">
    <source>
        <dbReference type="EMBL" id="MBB4984117.1"/>
    </source>
</evidence>
<dbReference type="Gene3D" id="1.25.40.10">
    <property type="entry name" value="Tetratricopeptide repeat domain"/>
    <property type="match status" value="1"/>
</dbReference>
<dbReference type="SUPFAM" id="SSF48452">
    <property type="entry name" value="TPR-like"/>
    <property type="match status" value="1"/>
</dbReference>
<proteinExistence type="predicted"/>
<gene>
    <name evidence="1" type="ORF">GGE06_005063</name>
</gene>
<sequence>MATVHEWTGLEALALRKALRLSVRRYSEHLGIAVNTISNWEKYREKRRPNTESQAILDTALARSDAATHLRFETELAKLSEGEVGRLAGETARRVTIPRPRAWEYESWTDDLERAVVALSHQNFAFADDLLRRWSSSYQPSELDERGTYLLARSVALQGDLKRDQGAVVGPLSAQRCYANARSLYTELGIPRRVAQLDLSLAVVTEMSGALETAARQYEDLAIDERLSPRDRARARLWVGTALSKDGNHDYAVRVMEEAIREFEGLAEQDDWSVAQQKLALAHRGAGNLDAALRLIDVARSTGITDAPVQRVRLDTAYGHILLSDRATLDDGLRVLDDAAKRAAQYGLTHQLRSITDIRRTADGPTSPSPR</sequence>
<evidence type="ECO:0000313" key="2">
    <source>
        <dbReference type="Proteomes" id="UP000582643"/>
    </source>
</evidence>
<reference evidence="1 2" key="1">
    <citation type="submission" date="2020-08" db="EMBL/GenBank/DDBJ databases">
        <title>Genomic Encyclopedia of Type Strains, Phase III (KMG-III): the genomes of soil and plant-associated and newly described type strains.</title>
        <authorList>
            <person name="Whitman W."/>
        </authorList>
    </citation>
    <scope>NUCLEOTIDE SEQUENCE [LARGE SCALE GENOMIC DNA]</scope>
    <source>
        <strain evidence="1 2">SFB5A</strain>
    </source>
</reference>
<keyword evidence="2" id="KW-1185">Reference proteome</keyword>
<dbReference type="InterPro" id="IPR011990">
    <property type="entry name" value="TPR-like_helical_dom_sf"/>
</dbReference>